<dbReference type="PANTHER" id="PTHR33986:SF15">
    <property type="entry name" value="MITOCHONDRIAL FISSION PROTEIN ELM1"/>
    <property type="match status" value="1"/>
</dbReference>
<keyword evidence="3" id="KW-1185">Reference proteome</keyword>
<dbReference type="Proteomes" id="UP000326202">
    <property type="component" value="Chromosome"/>
</dbReference>
<sequence>MTIQSRHGAAGSASQAGETRERQTPRVWTLIHKRCGDNEQTLALAEALRWPFTAIELDTPKANGRRLGEWRRAWHGVGSAPGSRLERPDLVICCGCDAEDFARSIRKAAGVGNTHLVYIGRPRARFAEFSLVISTPQYALPARPNVVELDLPLHRARPDRIAAALKIWTPRFAHLPHPRIALLIGGSTGPFALDAPAAARLARRASARARATGGSLLVTTSHRTQSWAITALLDTLDAPAHIHRWSRHVAENPYLAYLGLADEIIVTGDSMSMIAEAAATGKPLHLFDLGEGAYAMREDAPIGRQLWLRPQLLARMLHFKMVEALMPPDRRRDIRRILGNVVASGRAAWLGDPLPADPLLTSRHGLDEVIRRIQSWFEPAPDSAEAR</sequence>
<dbReference type="EMBL" id="CP042906">
    <property type="protein sequence ID" value="QEX19362.1"/>
    <property type="molecule type" value="Genomic_DNA"/>
</dbReference>
<feature type="region of interest" description="Disordered" evidence="1">
    <location>
        <begin position="1"/>
        <end position="24"/>
    </location>
</feature>
<organism evidence="2 3">
    <name type="scientific">Hypericibacter terrae</name>
    <dbReference type="NCBI Taxonomy" id="2602015"/>
    <lineage>
        <taxon>Bacteria</taxon>
        <taxon>Pseudomonadati</taxon>
        <taxon>Pseudomonadota</taxon>
        <taxon>Alphaproteobacteria</taxon>
        <taxon>Rhodospirillales</taxon>
        <taxon>Dongiaceae</taxon>
        <taxon>Hypericibacter</taxon>
    </lineage>
</organism>
<dbReference type="PANTHER" id="PTHR33986">
    <property type="entry name" value="OS02G0535700 PROTEIN"/>
    <property type="match status" value="1"/>
</dbReference>
<dbReference type="InterPro" id="IPR009367">
    <property type="entry name" value="Elm1-like"/>
</dbReference>
<dbReference type="KEGG" id="htq:FRZ44_46750"/>
<dbReference type="Pfam" id="PF06258">
    <property type="entry name" value="Mito_fiss_Elm1"/>
    <property type="match status" value="1"/>
</dbReference>
<dbReference type="OrthoDB" id="272235at2"/>
<evidence type="ECO:0000313" key="2">
    <source>
        <dbReference type="EMBL" id="QEX19362.1"/>
    </source>
</evidence>
<reference evidence="2 3" key="1">
    <citation type="submission" date="2019-08" db="EMBL/GenBank/DDBJ databases">
        <title>Hyperibacter terrae gen. nov., sp. nov. and Hyperibacter viscosus sp. nov., two new members in the family Rhodospirillaceae isolated from the rhizosphere of Hypericum perforatum.</title>
        <authorList>
            <person name="Noviana Z."/>
        </authorList>
    </citation>
    <scope>NUCLEOTIDE SEQUENCE [LARGE SCALE GENOMIC DNA]</scope>
    <source>
        <strain evidence="2 3">R5913</strain>
    </source>
</reference>
<protein>
    <recommendedName>
        <fullName evidence="4">Nucleoside-diphosphate sugar epimerase</fullName>
    </recommendedName>
</protein>
<evidence type="ECO:0000256" key="1">
    <source>
        <dbReference type="SAM" id="MobiDB-lite"/>
    </source>
</evidence>
<dbReference type="AlphaFoldDB" id="A0A5J6MNV7"/>
<name>A0A5J6MNV7_9PROT</name>
<accession>A0A5J6MNV7</accession>
<proteinExistence type="predicted"/>
<evidence type="ECO:0000313" key="3">
    <source>
        <dbReference type="Proteomes" id="UP000326202"/>
    </source>
</evidence>
<gene>
    <name evidence="2" type="ORF">FRZ44_46750</name>
</gene>
<dbReference type="RefSeq" id="WP_151179430.1">
    <property type="nucleotide sequence ID" value="NZ_CP042906.1"/>
</dbReference>
<evidence type="ECO:0008006" key="4">
    <source>
        <dbReference type="Google" id="ProtNLM"/>
    </source>
</evidence>